<protein>
    <submittedName>
        <fullName evidence="11">Na+/H+ antiporter NhaC</fullName>
    </submittedName>
</protein>
<evidence type="ECO:0000256" key="1">
    <source>
        <dbReference type="ARBA" id="ARBA00004651"/>
    </source>
</evidence>
<sequence>MSEQVKKKTVKPWQAMLMLILGIAIIFIGLKMGINNRIILLFDGVLMCVLSCCFGIRYDDLQADMKATISSMLVAILILIAVGVLVGTWMISGTVPVMIYYGMKVLTPGLFLPIVCVVCTLMSTMAGTSWGTLATVGVAFMGVAQGLGVPLPATAGAIVVGAFFGDKISPLSDSPVLVSSVTEVPLMEGIKHALLSTGPAYLVSLVFLSIYGLRFGGGTVGGETYEAILSTVTSQFNLSPLLLLPPVVVVVLIVLKKPTLPTFTAGIFVAVVLAMALQGENVHSVASAMYGGFVSDTGVEVVDSMLTRGGFTSMLGTIGLLIAAGVFGAPLRTAGVVDILLDYVHRIAGNSKIMATGVLIIHALFFTITGAYYVSYPVVGSMVKDMFPEYGLDKKNLMRIMLDTGTGLAPLVPWATTGAYVVSTLGIDNMSFAPFAPMLWLSIIISLVMGLTGIGMAKLKAPTTAQM</sequence>
<evidence type="ECO:0000256" key="3">
    <source>
        <dbReference type="ARBA" id="ARBA00022449"/>
    </source>
</evidence>
<gene>
    <name evidence="11" type="ORF">IB211_02156c</name>
</gene>
<evidence type="ECO:0000256" key="9">
    <source>
        <dbReference type="SAM" id="Phobius"/>
    </source>
</evidence>
<evidence type="ECO:0000259" key="10">
    <source>
        <dbReference type="Pfam" id="PF03553"/>
    </source>
</evidence>
<reference evidence="12" key="2">
    <citation type="submission" date="2015-04" db="EMBL/GenBank/DDBJ databases">
        <title>A butyrogenic pathway from the amino acid lysine in a human gut commensal.</title>
        <authorList>
            <person name="de Vos W.M."/>
            <person name="Bui N.T.P."/>
            <person name="Plugge C.M."/>
            <person name="Ritari J."/>
        </authorList>
    </citation>
    <scope>NUCLEOTIDE SEQUENCE [LARGE SCALE GENOMIC DNA]</scope>
    <source>
        <strain evidence="12">AF211</strain>
    </source>
</reference>
<name>A0A0S2W5E8_9FIRM</name>
<dbReference type="PANTHER" id="PTHR33451:SF3">
    <property type="entry name" value="MALATE-2H(+)_NA(+)-LACTATE ANTIPORTER"/>
    <property type="match status" value="1"/>
</dbReference>
<dbReference type="GO" id="GO:0005886">
    <property type="term" value="C:plasma membrane"/>
    <property type="evidence" value="ECO:0007669"/>
    <property type="project" value="UniProtKB-SubCell"/>
</dbReference>
<accession>A0A0S2W5E8</accession>
<dbReference type="Proteomes" id="UP000064844">
    <property type="component" value="Chromosome"/>
</dbReference>
<keyword evidence="5 9" id="KW-0812">Transmembrane</keyword>
<dbReference type="GO" id="GO:0015297">
    <property type="term" value="F:antiporter activity"/>
    <property type="evidence" value="ECO:0007669"/>
    <property type="project" value="UniProtKB-KW"/>
</dbReference>
<feature type="transmembrane region" description="Helical" evidence="9">
    <location>
        <begin position="193"/>
        <end position="216"/>
    </location>
</feature>
<dbReference type="KEGG" id="ibu:IB211_02156c"/>
<feature type="transmembrane region" description="Helical" evidence="9">
    <location>
        <begin position="12"/>
        <end position="30"/>
    </location>
</feature>
<organism evidence="11 12">
    <name type="scientific">Intestinimonas butyriciproducens</name>
    <dbReference type="NCBI Taxonomy" id="1297617"/>
    <lineage>
        <taxon>Bacteria</taxon>
        <taxon>Bacillati</taxon>
        <taxon>Bacillota</taxon>
        <taxon>Clostridia</taxon>
        <taxon>Eubacteriales</taxon>
        <taxon>Intestinimonas</taxon>
    </lineage>
</organism>
<dbReference type="AlphaFoldDB" id="A0A0S2W5E8"/>
<feature type="transmembrane region" description="Helical" evidence="9">
    <location>
        <begin position="69"/>
        <end position="93"/>
    </location>
</feature>
<keyword evidence="6 9" id="KW-1133">Transmembrane helix</keyword>
<evidence type="ECO:0000256" key="6">
    <source>
        <dbReference type="ARBA" id="ARBA00022989"/>
    </source>
</evidence>
<feature type="transmembrane region" description="Helical" evidence="9">
    <location>
        <begin position="37"/>
        <end position="57"/>
    </location>
</feature>
<feature type="transmembrane region" description="Helical" evidence="9">
    <location>
        <begin position="138"/>
        <end position="164"/>
    </location>
</feature>
<feature type="transmembrane region" description="Helical" evidence="9">
    <location>
        <begin position="353"/>
        <end position="374"/>
    </location>
</feature>
<keyword evidence="12" id="KW-1185">Reference proteome</keyword>
<dbReference type="eggNOG" id="COG1757">
    <property type="taxonomic scope" value="Bacteria"/>
</dbReference>
<keyword evidence="2" id="KW-0813">Transport</keyword>
<feature type="transmembrane region" description="Helical" evidence="9">
    <location>
        <begin position="105"/>
        <end position="126"/>
    </location>
</feature>
<dbReference type="PATRIC" id="fig|1297617.4.peg.2222"/>
<comment type="subcellular location">
    <subcellularLocation>
        <location evidence="1">Cell membrane</location>
        <topology evidence="1">Multi-pass membrane protein</topology>
    </subcellularLocation>
</comment>
<dbReference type="InterPro" id="IPR052180">
    <property type="entry name" value="NhaC_Na-H+_Antiporter"/>
</dbReference>
<evidence type="ECO:0000256" key="4">
    <source>
        <dbReference type="ARBA" id="ARBA00022475"/>
    </source>
</evidence>
<evidence type="ECO:0000256" key="2">
    <source>
        <dbReference type="ARBA" id="ARBA00022448"/>
    </source>
</evidence>
<dbReference type="EMBL" id="CP011307">
    <property type="protein sequence ID" value="ALP94547.1"/>
    <property type="molecule type" value="Genomic_DNA"/>
</dbReference>
<evidence type="ECO:0000256" key="7">
    <source>
        <dbReference type="ARBA" id="ARBA00023136"/>
    </source>
</evidence>
<dbReference type="Pfam" id="PF03553">
    <property type="entry name" value="Na_H_antiporter"/>
    <property type="match status" value="1"/>
</dbReference>
<keyword evidence="7 9" id="KW-0472">Membrane</keyword>
<evidence type="ECO:0000313" key="11">
    <source>
        <dbReference type="EMBL" id="ALP94547.1"/>
    </source>
</evidence>
<evidence type="ECO:0000313" key="12">
    <source>
        <dbReference type="Proteomes" id="UP000064844"/>
    </source>
</evidence>
<feature type="domain" description="Na+/H+ antiporter NhaC-like C-terminal" evidence="10">
    <location>
        <begin position="161"/>
        <end position="454"/>
    </location>
</feature>
<evidence type="ECO:0000256" key="5">
    <source>
        <dbReference type="ARBA" id="ARBA00022692"/>
    </source>
</evidence>
<keyword evidence="3" id="KW-0050">Antiport</keyword>
<dbReference type="InterPro" id="IPR018461">
    <property type="entry name" value="Na/H_Antiport_NhaC-like_C"/>
</dbReference>
<dbReference type="PANTHER" id="PTHR33451">
    <property type="entry name" value="MALATE-2H(+)/NA(+)-LACTATE ANTIPORTER"/>
    <property type="match status" value="1"/>
</dbReference>
<feature type="transmembrane region" description="Helical" evidence="9">
    <location>
        <begin position="314"/>
        <end position="341"/>
    </location>
</feature>
<reference evidence="11 12" key="1">
    <citation type="journal article" date="2015" name="Nat. Commun.">
        <title>Production of butyrate from lysine and the Amadori product fructoselysine by a human gut commensal.</title>
        <authorList>
            <person name="Bui T.P."/>
            <person name="Ritari J."/>
            <person name="Boeren S."/>
            <person name="de Waard P."/>
            <person name="Plugge C.M."/>
            <person name="de Vos W.M."/>
        </authorList>
    </citation>
    <scope>NUCLEOTIDE SEQUENCE [LARGE SCALE GENOMIC DNA]</scope>
    <source>
        <strain evidence="11 12">AF211</strain>
    </source>
</reference>
<feature type="transmembrane region" description="Helical" evidence="9">
    <location>
        <begin position="438"/>
        <end position="457"/>
    </location>
</feature>
<proteinExistence type="inferred from homology"/>
<evidence type="ECO:0000256" key="8">
    <source>
        <dbReference type="ARBA" id="ARBA00038435"/>
    </source>
</evidence>
<feature type="transmembrane region" description="Helical" evidence="9">
    <location>
        <begin position="262"/>
        <end position="279"/>
    </location>
</feature>
<feature type="transmembrane region" description="Helical" evidence="9">
    <location>
        <begin position="236"/>
        <end position="255"/>
    </location>
</feature>
<dbReference type="RefSeq" id="WP_058118018.1">
    <property type="nucleotide sequence ID" value="NZ_CP011307.1"/>
</dbReference>
<keyword evidence="4" id="KW-1003">Cell membrane</keyword>
<comment type="similarity">
    <text evidence="8">Belongs to the NhaC Na(+)/H(+) (TC 2.A.35) antiporter family.</text>
</comment>